<proteinExistence type="predicted"/>
<accession>A0A2P5AQ94</accession>
<evidence type="ECO:0000256" key="1">
    <source>
        <dbReference type="SAM" id="MobiDB-lite"/>
    </source>
</evidence>
<dbReference type="EMBL" id="JXTB01000488">
    <property type="protein sequence ID" value="PON38667.1"/>
    <property type="molecule type" value="Genomic_DNA"/>
</dbReference>
<reference evidence="4" key="1">
    <citation type="submission" date="2016-06" db="EMBL/GenBank/DDBJ databases">
        <title>Parallel loss of symbiosis genes in relatives of nitrogen-fixing non-legume Parasponia.</title>
        <authorList>
            <person name="Van Velzen R."/>
            <person name="Holmer R."/>
            <person name="Bu F."/>
            <person name="Rutten L."/>
            <person name="Van Zeijl A."/>
            <person name="Liu W."/>
            <person name="Santuari L."/>
            <person name="Cao Q."/>
            <person name="Sharma T."/>
            <person name="Shen D."/>
            <person name="Roswanjaya Y."/>
            <person name="Wardhani T."/>
            <person name="Kalhor M.S."/>
            <person name="Jansen J."/>
            <person name="Van den Hoogen J."/>
            <person name="Gungor B."/>
            <person name="Hartog M."/>
            <person name="Hontelez J."/>
            <person name="Verver J."/>
            <person name="Yang W.-C."/>
            <person name="Schijlen E."/>
            <person name="Repin R."/>
            <person name="Schilthuizen M."/>
            <person name="Schranz E."/>
            <person name="Heidstra R."/>
            <person name="Miyata K."/>
            <person name="Fedorova E."/>
            <person name="Kohlen W."/>
            <person name="Bisseling T."/>
            <person name="Smit S."/>
            <person name="Geurts R."/>
        </authorList>
    </citation>
    <scope>NUCLEOTIDE SEQUENCE [LARGE SCALE GENOMIC DNA]</scope>
    <source>
        <strain evidence="4">cv. WU1-14</strain>
    </source>
</reference>
<dbReference type="AlphaFoldDB" id="A0A2P5AQ94"/>
<sequence>MSFEGLELRRLSLDSARKAWDHSPPCNDTSQRTSSRFKSKQVPASFWLLYTSAIMGVLFGWIYVEAMGYDP</sequence>
<comment type="caution">
    <text evidence="3">The sequence shown here is derived from an EMBL/GenBank/DDBJ whole genome shotgun (WGS) entry which is preliminary data.</text>
</comment>
<feature type="transmembrane region" description="Helical" evidence="2">
    <location>
        <begin position="44"/>
        <end position="64"/>
    </location>
</feature>
<protein>
    <submittedName>
        <fullName evidence="3">Uncharacterized protein</fullName>
    </submittedName>
</protein>
<evidence type="ECO:0000256" key="2">
    <source>
        <dbReference type="SAM" id="Phobius"/>
    </source>
</evidence>
<gene>
    <name evidence="3" type="ORF">PanWU01x14_310650</name>
</gene>
<keyword evidence="2" id="KW-1133">Transmembrane helix</keyword>
<organism evidence="3 4">
    <name type="scientific">Parasponia andersonii</name>
    <name type="common">Sponia andersonii</name>
    <dbReference type="NCBI Taxonomy" id="3476"/>
    <lineage>
        <taxon>Eukaryota</taxon>
        <taxon>Viridiplantae</taxon>
        <taxon>Streptophyta</taxon>
        <taxon>Embryophyta</taxon>
        <taxon>Tracheophyta</taxon>
        <taxon>Spermatophyta</taxon>
        <taxon>Magnoliopsida</taxon>
        <taxon>eudicotyledons</taxon>
        <taxon>Gunneridae</taxon>
        <taxon>Pentapetalae</taxon>
        <taxon>rosids</taxon>
        <taxon>fabids</taxon>
        <taxon>Rosales</taxon>
        <taxon>Cannabaceae</taxon>
        <taxon>Parasponia</taxon>
    </lineage>
</organism>
<feature type="compositionally biased region" description="Polar residues" evidence="1">
    <location>
        <begin position="26"/>
        <end position="36"/>
    </location>
</feature>
<feature type="region of interest" description="Disordered" evidence="1">
    <location>
        <begin position="17"/>
        <end position="38"/>
    </location>
</feature>
<keyword evidence="4" id="KW-1185">Reference proteome</keyword>
<evidence type="ECO:0000313" key="4">
    <source>
        <dbReference type="Proteomes" id="UP000237105"/>
    </source>
</evidence>
<dbReference type="Proteomes" id="UP000237105">
    <property type="component" value="Unassembled WGS sequence"/>
</dbReference>
<keyword evidence="2" id="KW-0472">Membrane</keyword>
<name>A0A2P5AQ94_PARAD</name>
<evidence type="ECO:0000313" key="3">
    <source>
        <dbReference type="EMBL" id="PON38667.1"/>
    </source>
</evidence>
<keyword evidence="2" id="KW-0812">Transmembrane</keyword>